<evidence type="ECO:0000313" key="2">
    <source>
        <dbReference type="EMBL" id="MCO1336255.1"/>
    </source>
</evidence>
<dbReference type="RefSeq" id="WP_252471805.1">
    <property type="nucleotide sequence ID" value="NZ_JALBWM010000116.1"/>
</dbReference>
<proteinExistence type="predicted"/>
<evidence type="ECO:0000259" key="1">
    <source>
        <dbReference type="Pfam" id="PF18551"/>
    </source>
</evidence>
<reference evidence="2" key="1">
    <citation type="journal article" date="2022" name="Arch. Microbiol.">
        <title>Microbulbifer okhotskensis sp. nov., isolated from a deep bottom sediment of the Okhotsk Sea.</title>
        <authorList>
            <person name="Romanenko L."/>
            <person name="Kurilenko V."/>
            <person name="Otstavnykh N."/>
            <person name="Velansky P."/>
            <person name="Isaeva M."/>
            <person name="Mikhailov V."/>
        </authorList>
    </citation>
    <scope>NUCLEOTIDE SEQUENCE</scope>
    <source>
        <strain evidence="2">OS29</strain>
    </source>
</reference>
<sequence length="382" mass="43477">MRGGLYLLPVIDLTGKIGEKSDLDCSILSAQDTSVVGEVIDDFHYRRAQIHQDFHTTQKDSDKLLARLFVSGVSLTPHYSPTSRATVDFNIILDSTTVVTESEKLIESGFLQGKFFDRRHICNGCGASQFNVREECAVCRSSNLVEDFYLHHFSCAYLGREADFREGEDLICPKCRKELLHFGSDYDKPGTLLICNACGHASSEVEIGFLCLNCKMDTDSESVRTGDIHSYDLTKRASSYLRAGYAFLDFTQHNPLFADLPFTLIVELNKATRFWKEDNTIFCLVNINYEHAHEIEIEHGPRQMLQTRRQFIENLHGVLCRAYEGIKKEDFIIGKYEDYMVLHGISKEDILQDRKEMINLAVSSIRLDIGPFFKVLGPEELI</sequence>
<dbReference type="Proteomes" id="UP001139028">
    <property type="component" value="Unassembled WGS sequence"/>
</dbReference>
<dbReference type="InterPro" id="IPR040572">
    <property type="entry name" value="TackOD1"/>
</dbReference>
<keyword evidence="3" id="KW-1185">Reference proteome</keyword>
<comment type="caution">
    <text evidence="2">The sequence shown here is derived from an EMBL/GenBank/DDBJ whole genome shotgun (WGS) entry which is preliminary data.</text>
</comment>
<accession>A0A9X2J7X5</accession>
<protein>
    <recommendedName>
        <fullName evidence="1">Thaumarchaeal output domain-containing protein</fullName>
    </recommendedName>
</protein>
<dbReference type="AlphaFoldDB" id="A0A9X2J7X5"/>
<gene>
    <name evidence="2" type="ORF">MO867_18140</name>
</gene>
<name>A0A9X2J7X5_9GAMM</name>
<dbReference type="EMBL" id="JALBWM010000116">
    <property type="protein sequence ID" value="MCO1336255.1"/>
    <property type="molecule type" value="Genomic_DNA"/>
</dbReference>
<dbReference type="Pfam" id="PF18551">
    <property type="entry name" value="TackOD1"/>
    <property type="match status" value="1"/>
</dbReference>
<evidence type="ECO:0000313" key="3">
    <source>
        <dbReference type="Proteomes" id="UP001139028"/>
    </source>
</evidence>
<feature type="domain" description="Thaumarchaeal output" evidence="1">
    <location>
        <begin position="56"/>
        <end position="233"/>
    </location>
</feature>
<organism evidence="2 3">
    <name type="scientific">Microbulbifer okhotskensis</name>
    <dbReference type="NCBI Taxonomy" id="2926617"/>
    <lineage>
        <taxon>Bacteria</taxon>
        <taxon>Pseudomonadati</taxon>
        <taxon>Pseudomonadota</taxon>
        <taxon>Gammaproteobacteria</taxon>
        <taxon>Cellvibrionales</taxon>
        <taxon>Microbulbiferaceae</taxon>
        <taxon>Microbulbifer</taxon>
    </lineage>
</organism>